<dbReference type="InterPro" id="IPR018062">
    <property type="entry name" value="HTH_AraC-typ_CS"/>
</dbReference>
<dbReference type="InterPro" id="IPR009057">
    <property type="entry name" value="Homeodomain-like_sf"/>
</dbReference>
<dbReference type="InterPro" id="IPR020449">
    <property type="entry name" value="Tscrpt_reg_AraC-type_HTH"/>
</dbReference>
<gene>
    <name evidence="7" type="primary">rhaS_3</name>
    <name evidence="7" type="ORF">PS704_01037</name>
</gene>
<dbReference type="PRINTS" id="PR00032">
    <property type="entry name" value="HTHARAC"/>
</dbReference>
<protein>
    <submittedName>
        <fullName evidence="7">HTH-type transcriptional activator RhaS</fullName>
    </submittedName>
</protein>
<dbReference type="EMBL" id="CABVHP010000002">
    <property type="protein sequence ID" value="VVN80143.1"/>
    <property type="molecule type" value="Genomic_DNA"/>
</dbReference>
<evidence type="ECO:0000259" key="6">
    <source>
        <dbReference type="PROSITE" id="PS01124"/>
    </source>
</evidence>
<evidence type="ECO:0000256" key="3">
    <source>
        <dbReference type="ARBA" id="ARBA00023125"/>
    </source>
</evidence>
<keyword evidence="4" id="KW-0804">Transcription</keyword>
<dbReference type="GO" id="GO:0003700">
    <property type="term" value="F:DNA-binding transcription factor activity"/>
    <property type="evidence" value="ECO:0007669"/>
    <property type="project" value="InterPro"/>
</dbReference>
<proteinExistence type="predicted"/>
<dbReference type="SUPFAM" id="SSF46689">
    <property type="entry name" value="Homeodomain-like"/>
    <property type="match status" value="1"/>
</dbReference>
<comment type="function">
    <text evidence="5">Regulatory protein of the TOL plasmid xyl operons. XylS activates the xylXYZLTEGFJQKIH operon required for the degradation of toluene, m-xylene and p-xylene.</text>
</comment>
<accession>A0A5E7B1G9</accession>
<dbReference type="InterPro" id="IPR018060">
    <property type="entry name" value="HTH_AraC"/>
</dbReference>
<dbReference type="PANTHER" id="PTHR46796:SF12">
    <property type="entry name" value="HTH-TYPE DNA-BINDING TRANSCRIPTIONAL ACTIVATOR EUTR"/>
    <property type="match status" value="1"/>
</dbReference>
<evidence type="ECO:0000313" key="7">
    <source>
        <dbReference type="EMBL" id="VVN80143.1"/>
    </source>
</evidence>
<dbReference type="PROSITE" id="PS00041">
    <property type="entry name" value="HTH_ARAC_FAMILY_1"/>
    <property type="match status" value="1"/>
</dbReference>
<reference evidence="7 8" key="1">
    <citation type="submission" date="2019-09" db="EMBL/GenBank/DDBJ databases">
        <authorList>
            <person name="Chandra G."/>
            <person name="Truman W A."/>
        </authorList>
    </citation>
    <scope>NUCLEOTIDE SEQUENCE [LARGE SCALE GENOMIC DNA]</scope>
    <source>
        <strain evidence="7">PS704</strain>
    </source>
</reference>
<dbReference type="InterPro" id="IPR050204">
    <property type="entry name" value="AraC_XylS_family_regulators"/>
</dbReference>
<sequence>MHRQTQHFDEIIEHAASLAHWSQHYDKLTPGAFHGALQDVQLNGVRLFRETLSSAVAQHTHTPAQCINLLLPVNLPSQPDVAPNRSLLADGLNFLPYDDDFFFVTPPDTDYIVVSLNCQVLEQLLVAEDVELFYRRPRGYGMKLCAGGLQGAQVAMTGLLDQLQTLDDLNDQALQNCVLDTLLDLLEPQNPVRLQGLGGSHQHIVKYCHERVLQSPAGESLSILDLCRELKIPRRTLHYSFEKIAGSSPLTYLRAVRLNAAQRSLTEHPAPSVADVAYRWGFTHQSYFSQEYKRLFGHSPSAQRR</sequence>
<dbReference type="GO" id="GO:0009893">
    <property type="term" value="P:positive regulation of metabolic process"/>
    <property type="evidence" value="ECO:0007669"/>
    <property type="project" value="UniProtKB-ARBA"/>
</dbReference>
<organism evidence="7 8">
    <name type="scientific">Pseudomonas fluorescens</name>
    <dbReference type="NCBI Taxonomy" id="294"/>
    <lineage>
        <taxon>Bacteria</taxon>
        <taxon>Pseudomonadati</taxon>
        <taxon>Pseudomonadota</taxon>
        <taxon>Gammaproteobacteria</taxon>
        <taxon>Pseudomonadales</taxon>
        <taxon>Pseudomonadaceae</taxon>
        <taxon>Pseudomonas</taxon>
    </lineage>
</organism>
<dbReference type="GO" id="GO:0043565">
    <property type="term" value="F:sequence-specific DNA binding"/>
    <property type="evidence" value="ECO:0007669"/>
    <property type="project" value="InterPro"/>
</dbReference>
<dbReference type="Pfam" id="PF12833">
    <property type="entry name" value="HTH_18"/>
    <property type="match status" value="1"/>
</dbReference>
<evidence type="ECO:0000256" key="2">
    <source>
        <dbReference type="ARBA" id="ARBA00023015"/>
    </source>
</evidence>
<dbReference type="Gene3D" id="1.10.10.60">
    <property type="entry name" value="Homeodomain-like"/>
    <property type="match status" value="1"/>
</dbReference>
<dbReference type="Proteomes" id="UP000326557">
    <property type="component" value="Unassembled WGS sequence"/>
</dbReference>
<evidence type="ECO:0000313" key="8">
    <source>
        <dbReference type="Proteomes" id="UP000326557"/>
    </source>
</evidence>
<dbReference type="RefSeq" id="WP_150636866.1">
    <property type="nucleotide sequence ID" value="NZ_CABVHP010000002.1"/>
</dbReference>
<dbReference type="PROSITE" id="PS01124">
    <property type="entry name" value="HTH_ARAC_FAMILY_2"/>
    <property type="match status" value="1"/>
</dbReference>
<evidence type="ECO:0000256" key="5">
    <source>
        <dbReference type="ARBA" id="ARBA00037345"/>
    </source>
</evidence>
<dbReference type="AlphaFoldDB" id="A0A5E7B1G9"/>
<feature type="domain" description="HTH araC/xylS-type" evidence="6">
    <location>
        <begin position="202"/>
        <end position="305"/>
    </location>
</feature>
<name>A0A5E7B1G9_PSEFL</name>
<keyword evidence="2" id="KW-0805">Transcription regulation</keyword>
<dbReference type="GO" id="GO:0005737">
    <property type="term" value="C:cytoplasm"/>
    <property type="evidence" value="ECO:0007669"/>
    <property type="project" value="UniProtKB-SubCell"/>
</dbReference>
<comment type="subcellular location">
    <subcellularLocation>
        <location evidence="1">Cytoplasm</location>
    </subcellularLocation>
</comment>
<dbReference type="SMART" id="SM00342">
    <property type="entry name" value="HTH_ARAC"/>
    <property type="match status" value="1"/>
</dbReference>
<dbReference type="PANTHER" id="PTHR46796">
    <property type="entry name" value="HTH-TYPE TRANSCRIPTIONAL ACTIVATOR RHAS-RELATED"/>
    <property type="match status" value="1"/>
</dbReference>
<evidence type="ECO:0000256" key="1">
    <source>
        <dbReference type="ARBA" id="ARBA00004496"/>
    </source>
</evidence>
<evidence type="ECO:0000256" key="4">
    <source>
        <dbReference type="ARBA" id="ARBA00023163"/>
    </source>
</evidence>
<dbReference type="OrthoDB" id="6003540at2"/>
<keyword evidence="3" id="KW-0238">DNA-binding</keyword>